<dbReference type="InterPro" id="IPR036291">
    <property type="entry name" value="NAD(P)-bd_dom_sf"/>
</dbReference>
<dbReference type="GO" id="GO:0005737">
    <property type="term" value="C:cytoplasm"/>
    <property type="evidence" value="ECO:0007669"/>
    <property type="project" value="TreeGrafter"/>
</dbReference>
<evidence type="ECO:0000313" key="2">
    <source>
        <dbReference type="EMBL" id="TDL16202.1"/>
    </source>
</evidence>
<dbReference type="VEuPathDB" id="FungiDB:BD410DRAFT_645198"/>
<gene>
    <name evidence="2" type="ORF">BD410DRAFT_645198</name>
</gene>
<protein>
    <submittedName>
        <fullName evidence="2">NAD-binding protein</fullName>
    </submittedName>
</protein>
<dbReference type="Gene3D" id="3.40.50.720">
    <property type="entry name" value="NAD(P)-binding Rossmann-like Domain"/>
    <property type="match status" value="2"/>
</dbReference>
<keyword evidence="1" id="KW-1133">Transmembrane helix</keyword>
<dbReference type="PANTHER" id="PTHR48079:SF6">
    <property type="entry name" value="NAD(P)-BINDING DOMAIN-CONTAINING PROTEIN-RELATED"/>
    <property type="match status" value="1"/>
</dbReference>
<dbReference type="PANTHER" id="PTHR48079">
    <property type="entry name" value="PROTEIN YEEZ"/>
    <property type="match status" value="1"/>
</dbReference>
<feature type="transmembrane region" description="Helical" evidence="1">
    <location>
        <begin position="6"/>
        <end position="24"/>
    </location>
</feature>
<reference evidence="2 3" key="1">
    <citation type="submission" date="2018-06" db="EMBL/GenBank/DDBJ databases">
        <title>A transcriptomic atlas of mushroom development highlights an independent origin of complex multicellularity.</title>
        <authorList>
            <consortium name="DOE Joint Genome Institute"/>
            <person name="Krizsan K."/>
            <person name="Almasi E."/>
            <person name="Merenyi Z."/>
            <person name="Sahu N."/>
            <person name="Viragh M."/>
            <person name="Koszo T."/>
            <person name="Mondo S."/>
            <person name="Kiss B."/>
            <person name="Balint B."/>
            <person name="Kues U."/>
            <person name="Barry K."/>
            <person name="Hegedus J.C."/>
            <person name="Henrissat B."/>
            <person name="Johnson J."/>
            <person name="Lipzen A."/>
            <person name="Ohm R."/>
            <person name="Nagy I."/>
            <person name="Pangilinan J."/>
            <person name="Yan J."/>
            <person name="Xiong Y."/>
            <person name="Grigoriev I.V."/>
            <person name="Hibbett D.S."/>
            <person name="Nagy L.G."/>
        </authorList>
    </citation>
    <scope>NUCLEOTIDE SEQUENCE [LARGE SCALE GENOMIC DNA]</scope>
    <source>
        <strain evidence="2 3">SZMC22713</strain>
    </source>
</reference>
<keyword evidence="1" id="KW-0472">Membrane</keyword>
<dbReference type="Gene3D" id="3.90.25.10">
    <property type="entry name" value="UDP-galactose 4-epimerase, domain 1"/>
    <property type="match status" value="1"/>
</dbReference>
<dbReference type="SUPFAM" id="SSF51735">
    <property type="entry name" value="NAD(P)-binding Rossmann-fold domains"/>
    <property type="match status" value="1"/>
</dbReference>
<evidence type="ECO:0000256" key="1">
    <source>
        <dbReference type="SAM" id="Phobius"/>
    </source>
</evidence>
<dbReference type="OrthoDB" id="2130169at2759"/>
<dbReference type="Proteomes" id="UP000294933">
    <property type="component" value="Unassembled WGS sequence"/>
</dbReference>
<dbReference type="AlphaFoldDB" id="A0A4Y7PMX4"/>
<evidence type="ECO:0000313" key="3">
    <source>
        <dbReference type="Proteomes" id="UP000294933"/>
    </source>
</evidence>
<keyword evidence="3" id="KW-1185">Reference proteome</keyword>
<dbReference type="STRING" id="50990.A0A4Y7PMX4"/>
<dbReference type="EMBL" id="ML170249">
    <property type="protein sequence ID" value="TDL16202.1"/>
    <property type="molecule type" value="Genomic_DNA"/>
</dbReference>
<keyword evidence="1" id="KW-0812">Transmembrane</keyword>
<proteinExistence type="predicted"/>
<dbReference type="GO" id="GO:0004029">
    <property type="term" value="F:aldehyde dehydrogenase (NAD+) activity"/>
    <property type="evidence" value="ECO:0007669"/>
    <property type="project" value="TreeGrafter"/>
</dbReference>
<organism evidence="2 3">
    <name type="scientific">Rickenella mellea</name>
    <dbReference type="NCBI Taxonomy" id="50990"/>
    <lineage>
        <taxon>Eukaryota</taxon>
        <taxon>Fungi</taxon>
        <taxon>Dikarya</taxon>
        <taxon>Basidiomycota</taxon>
        <taxon>Agaricomycotina</taxon>
        <taxon>Agaricomycetes</taxon>
        <taxon>Hymenochaetales</taxon>
        <taxon>Rickenellaceae</taxon>
        <taxon>Rickenella</taxon>
    </lineage>
</organism>
<accession>A0A4Y7PMX4</accession>
<name>A0A4Y7PMX4_9AGAM</name>
<sequence length="329" mass="35415">MDSIGSILVFGASGYVGGSVLVALRKKYPDALIKAFIRSPEQAEAIRAAGANPIIGTFGELDKVADLSHDADIVLQCADSDNVELITAILRGMKRRKDEGKRVGSLIHTSGTAIFLDGSKTGKFDPNGKIWNDSSIEDIKSITTSMWHGPVDVPILKAGEEGYVNTYIICPPGIYGRGSGPVSRNTLIYRFWVNAFRNAHAATIVGEGSNTTGMVHIDDLVDFFLIIFGQVLAGEPKSNAYERYFVPSSFETTAKSVISIIAKVLHAHGIVDSPEVKSVTFEEAGQIGFFTSNTRVKGDRARTMGWIPKFTSPLDVVGEDMDAALAEGL</sequence>
<dbReference type="InterPro" id="IPR051783">
    <property type="entry name" value="NAD(P)-dependent_oxidoreduct"/>
</dbReference>